<proteinExistence type="predicted"/>
<protein>
    <submittedName>
        <fullName evidence="1">Uncharacterized protein</fullName>
    </submittedName>
</protein>
<dbReference type="AlphaFoldDB" id="A0A0K2T0U1"/>
<sequence length="34" mass="3831">MANTLSILLSAVKSLLSVDTSWLLQYLFFINLTN</sequence>
<name>A0A0K2T0U1_LEPSM</name>
<accession>A0A0K2T0U1</accession>
<organism evidence="1">
    <name type="scientific">Lepeophtheirus salmonis</name>
    <name type="common">Salmon louse</name>
    <name type="synonym">Caligus salmonis</name>
    <dbReference type="NCBI Taxonomy" id="72036"/>
    <lineage>
        <taxon>Eukaryota</taxon>
        <taxon>Metazoa</taxon>
        <taxon>Ecdysozoa</taxon>
        <taxon>Arthropoda</taxon>
        <taxon>Crustacea</taxon>
        <taxon>Multicrustacea</taxon>
        <taxon>Hexanauplia</taxon>
        <taxon>Copepoda</taxon>
        <taxon>Siphonostomatoida</taxon>
        <taxon>Caligidae</taxon>
        <taxon>Lepeophtheirus</taxon>
    </lineage>
</organism>
<evidence type="ECO:0000313" key="1">
    <source>
        <dbReference type="EMBL" id="CDW19222.1"/>
    </source>
</evidence>
<reference evidence="1" key="1">
    <citation type="submission" date="2014-05" db="EMBL/GenBank/DDBJ databases">
        <authorList>
            <person name="Chronopoulou M."/>
        </authorList>
    </citation>
    <scope>NUCLEOTIDE SEQUENCE</scope>
    <source>
        <tissue evidence="1">Whole organism</tissue>
    </source>
</reference>
<dbReference type="EMBL" id="HACA01001861">
    <property type="protein sequence ID" value="CDW19222.1"/>
    <property type="molecule type" value="Transcribed_RNA"/>
</dbReference>